<dbReference type="Pfam" id="PF04347">
    <property type="entry name" value="FliO"/>
    <property type="match status" value="1"/>
</dbReference>
<keyword evidence="2" id="KW-1003">Cell membrane</keyword>
<dbReference type="KEGG" id="trc:DYE49_05030"/>
<evidence type="ECO:0000256" key="1">
    <source>
        <dbReference type="ARBA" id="ARBA00004236"/>
    </source>
</evidence>
<dbReference type="AlphaFoldDB" id="A0A7M1XKX6"/>
<evidence type="ECO:0000313" key="7">
    <source>
        <dbReference type="EMBL" id="QOS39850.1"/>
    </source>
</evidence>
<evidence type="ECO:0000256" key="6">
    <source>
        <dbReference type="SAM" id="Phobius"/>
    </source>
</evidence>
<evidence type="ECO:0000256" key="5">
    <source>
        <dbReference type="ARBA" id="ARBA00023136"/>
    </source>
</evidence>
<keyword evidence="5 6" id="KW-0472">Membrane</keyword>
<feature type="transmembrane region" description="Helical" evidence="6">
    <location>
        <begin position="77"/>
        <end position="95"/>
    </location>
</feature>
<dbReference type="InterPro" id="IPR022781">
    <property type="entry name" value="Flagellar_biosynth_FliO"/>
</dbReference>
<evidence type="ECO:0008006" key="9">
    <source>
        <dbReference type="Google" id="ProtNLM"/>
    </source>
</evidence>
<evidence type="ECO:0000256" key="3">
    <source>
        <dbReference type="ARBA" id="ARBA00022692"/>
    </source>
</evidence>
<keyword evidence="4 6" id="KW-1133">Transmembrane helix</keyword>
<proteinExistence type="predicted"/>
<comment type="subcellular location">
    <subcellularLocation>
        <location evidence="1">Cell membrane</location>
    </subcellularLocation>
</comment>
<accession>A0A7M1XKX6</accession>
<evidence type="ECO:0000256" key="4">
    <source>
        <dbReference type="ARBA" id="ARBA00022989"/>
    </source>
</evidence>
<dbReference type="Proteomes" id="UP000593591">
    <property type="component" value="Chromosome"/>
</dbReference>
<reference evidence="7 8" key="1">
    <citation type="submission" date="2018-08" db="EMBL/GenBank/DDBJ databases">
        <title>The first complete genome of Treponema rectale (CHPAT), a commensal spirochete of the bovine rectum.</title>
        <authorList>
            <person name="Staton G.J."/>
            <person name="Clegg S.R."/>
            <person name="Carter S.D."/>
            <person name="Radford A.D."/>
            <person name="Darby A."/>
            <person name="Hall N."/>
            <person name="Birtles R.J."/>
            <person name="Evans N.J."/>
        </authorList>
    </citation>
    <scope>NUCLEOTIDE SEQUENCE [LARGE SCALE GENOMIC DNA]</scope>
    <source>
        <strain evidence="7 8">CHPA</strain>
    </source>
</reference>
<organism evidence="7 8">
    <name type="scientific">Treponema rectale</name>
    <dbReference type="NCBI Taxonomy" id="744512"/>
    <lineage>
        <taxon>Bacteria</taxon>
        <taxon>Pseudomonadati</taxon>
        <taxon>Spirochaetota</taxon>
        <taxon>Spirochaetia</taxon>
        <taxon>Spirochaetales</taxon>
        <taxon>Treponemataceae</taxon>
        <taxon>Treponema</taxon>
    </lineage>
</organism>
<evidence type="ECO:0000256" key="2">
    <source>
        <dbReference type="ARBA" id="ARBA00022475"/>
    </source>
</evidence>
<name>A0A7M1XKX6_9SPIR</name>
<evidence type="ECO:0000313" key="8">
    <source>
        <dbReference type="Proteomes" id="UP000593591"/>
    </source>
</evidence>
<protein>
    <recommendedName>
        <fullName evidence="9">Flagellar protein</fullName>
    </recommendedName>
</protein>
<gene>
    <name evidence="7" type="ORF">DYE49_05030</name>
</gene>
<dbReference type="EMBL" id="CP031517">
    <property type="protein sequence ID" value="QOS39850.1"/>
    <property type="molecule type" value="Genomic_DNA"/>
</dbReference>
<sequence length="220" mass="24286">MGEHTIYSKKIISLLLFFAFSVFTILPAQDVSESVSETEVALQAEGSAAEDPVLDSSEAQIQLNQSEGSGTAGVWDFIRMIFVLAIVVAAIYILFRFVKKRTMPSASSDDPFLRNVSSISLGLGKSVQIITLIDKAYIVGVSESGVSLIDKIDDRELINAMNLYNDKHADVKKPRSFAEILDIFLPPKKKDTSSDESVFSSSTEEILEQLKNKRLNTEDK</sequence>
<keyword evidence="3 6" id="KW-0812">Transmembrane</keyword>
<dbReference type="GO" id="GO:0016020">
    <property type="term" value="C:membrane"/>
    <property type="evidence" value="ECO:0007669"/>
    <property type="project" value="InterPro"/>
</dbReference>
<dbReference type="GO" id="GO:0044781">
    <property type="term" value="P:bacterial-type flagellum organization"/>
    <property type="evidence" value="ECO:0007669"/>
    <property type="project" value="InterPro"/>
</dbReference>